<sequence>MPVSALFTSNSVELNIPVVAMRAQREFKIEQQQMSFWCWSAASCAVYAWYHSDQAWTQKKLAAAVLNMPVCNTNAPLPLLLPCNQKADMADSLRQINCLAEDPGEVLSKEQLIQELDRQQPVCCQIWLEDIGGHIVVIHSYQLQDNGELFLLIADPADGCDRRMEYSQFKTNYRRAGGRWIRTYLTRS</sequence>
<reference evidence="1" key="1">
    <citation type="submission" date="2020-05" db="EMBL/GenBank/DDBJ databases">
        <title>Chitinophaga laudate sp. nov., isolated from a tropical peat swamp.</title>
        <authorList>
            <person name="Goh C.B.S."/>
            <person name="Lee M.S."/>
            <person name="Parimannan S."/>
            <person name="Pasbakhsh P."/>
            <person name="Yule C.M."/>
            <person name="Rajandas H."/>
            <person name="Loke S."/>
            <person name="Croft L."/>
            <person name="Tan J.B.L."/>
        </authorList>
    </citation>
    <scope>NUCLEOTIDE SEQUENCE</scope>
    <source>
        <strain evidence="1">Mgbs1</strain>
    </source>
</reference>
<evidence type="ECO:0000313" key="2">
    <source>
        <dbReference type="Proteomes" id="UP000281028"/>
    </source>
</evidence>
<organism evidence="1 2">
    <name type="scientific">Chitinophaga solisilvae</name>
    <dbReference type="NCBI Taxonomy" id="1233460"/>
    <lineage>
        <taxon>Bacteria</taxon>
        <taxon>Pseudomonadati</taxon>
        <taxon>Bacteroidota</taxon>
        <taxon>Chitinophagia</taxon>
        <taxon>Chitinophagales</taxon>
        <taxon>Chitinophagaceae</taxon>
        <taxon>Chitinophaga</taxon>
    </lineage>
</organism>
<keyword evidence="2" id="KW-1185">Reference proteome</keyword>
<name>A0A3S1B4S4_9BACT</name>
<comment type="caution">
    <text evidence="1">The sequence shown here is derived from an EMBL/GenBank/DDBJ whole genome shotgun (WGS) entry which is preliminary data.</text>
</comment>
<dbReference type="InterPro" id="IPR022118">
    <property type="entry name" value="Peptidase_C70_AvrRpt2"/>
</dbReference>
<dbReference type="OrthoDB" id="5148996at2"/>
<dbReference type="EMBL" id="RIAR02000001">
    <property type="protein sequence ID" value="NSL86882.1"/>
    <property type="molecule type" value="Genomic_DNA"/>
</dbReference>
<proteinExistence type="predicted"/>
<dbReference type="AlphaFoldDB" id="A0A3S1B4S4"/>
<evidence type="ECO:0000313" key="1">
    <source>
        <dbReference type="EMBL" id="NSL86882.1"/>
    </source>
</evidence>
<protein>
    <submittedName>
        <fullName evidence="1">Uncharacterized protein</fullName>
    </submittedName>
</protein>
<dbReference type="Gene3D" id="3.90.70.10">
    <property type="entry name" value="Cysteine proteinases"/>
    <property type="match status" value="1"/>
</dbReference>
<dbReference type="Pfam" id="PF12385">
    <property type="entry name" value="Peptidase_C70"/>
    <property type="match status" value="1"/>
</dbReference>
<gene>
    <name evidence="1" type="ORF">ECE50_008575</name>
</gene>
<dbReference type="Proteomes" id="UP000281028">
    <property type="component" value="Unassembled WGS sequence"/>
</dbReference>
<accession>A0A3S1B4S4</accession>